<evidence type="ECO:0000313" key="2">
    <source>
        <dbReference type="EMBL" id="SDZ15314.1"/>
    </source>
</evidence>
<dbReference type="InterPro" id="IPR003615">
    <property type="entry name" value="HNH_nuc"/>
</dbReference>
<keyword evidence="2" id="KW-0378">Hydrolase</keyword>
<dbReference type="OrthoDB" id="9811869at2"/>
<gene>
    <name evidence="2" type="ORF">SAMN05421684_3069</name>
</gene>
<proteinExistence type="predicted"/>
<keyword evidence="2" id="KW-0255">Endonuclease</keyword>
<dbReference type="EMBL" id="FNQB01000002">
    <property type="protein sequence ID" value="SDZ15314.1"/>
    <property type="molecule type" value="Genomic_DNA"/>
</dbReference>
<keyword evidence="3" id="KW-1185">Reference proteome</keyword>
<dbReference type="Pfam" id="PF13391">
    <property type="entry name" value="HNH_2"/>
    <property type="match status" value="1"/>
</dbReference>
<sequence length="337" mass="36600">MPSVADYLDVTVPAARAQWRAIRLRRPVAGGRQVDFTPVETLLCLAAGLLVNRRRYGGKSAHRAEEPLPTLALLFARSNGSLLAKMANLEGSWPNGAKHEVEVAAALLADPERLVAVYRLLLRAARAEGLTTDDLPDFLGLEPEDTAFVLLGQEELSHGEIESDVAPLVGTWAEKRPDVATTTTEKLLVAAIRVGQHQFATKVLRNHGHRCAFCGLRVDVDGGRAPRMLVASHIKPWAKSTASERLDVRNGLAACPTHDAAFDTGLLTVNGGLRIHVKPELRRQVKENAVVAAAFGSPPLAERLLVPDGAVTPGERYLAYHHENIYRLDLGWAKIST</sequence>
<keyword evidence="2" id="KW-0540">Nuclease</keyword>
<dbReference type="AlphaFoldDB" id="A0A1H3QP38"/>
<reference evidence="3" key="1">
    <citation type="submission" date="2016-10" db="EMBL/GenBank/DDBJ databases">
        <authorList>
            <person name="Varghese N."/>
            <person name="Submissions S."/>
        </authorList>
    </citation>
    <scope>NUCLEOTIDE SEQUENCE [LARGE SCALE GENOMIC DNA]</scope>
    <source>
        <strain evidence="3">DSM 44718</strain>
    </source>
</reference>
<dbReference type="STRING" id="137265.SAMN05421684_3069"/>
<organism evidence="2 3">
    <name type="scientific">Asanoa ishikariensis</name>
    <dbReference type="NCBI Taxonomy" id="137265"/>
    <lineage>
        <taxon>Bacteria</taxon>
        <taxon>Bacillati</taxon>
        <taxon>Actinomycetota</taxon>
        <taxon>Actinomycetes</taxon>
        <taxon>Micromonosporales</taxon>
        <taxon>Micromonosporaceae</taxon>
        <taxon>Asanoa</taxon>
    </lineage>
</organism>
<accession>A0A1H3QP38</accession>
<dbReference type="RefSeq" id="WP_090791976.1">
    <property type="nucleotide sequence ID" value="NZ_BOND01000009.1"/>
</dbReference>
<protein>
    <submittedName>
        <fullName evidence="2">Putative restriction endonuclease</fullName>
    </submittedName>
</protein>
<dbReference type="GO" id="GO:0004519">
    <property type="term" value="F:endonuclease activity"/>
    <property type="evidence" value="ECO:0007669"/>
    <property type="project" value="UniProtKB-KW"/>
</dbReference>
<feature type="domain" description="HNH nuclease" evidence="1">
    <location>
        <begin position="211"/>
        <end position="270"/>
    </location>
</feature>
<evidence type="ECO:0000259" key="1">
    <source>
        <dbReference type="Pfam" id="PF13391"/>
    </source>
</evidence>
<dbReference type="Proteomes" id="UP000199632">
    <property type="component" value="Unassembled WGS sequence"/>
</dbReference>
<name>A0A1H3QP38_9ACTN</name>
<evidence type="ECO:0000313" key="3">
    <source>
        <dbReference type="Proteomes" id="UP000199632"/>
    </source>
</evidence>